<keyword evidence="2" id="KW-1185">Reference proteome</keyword>
<dbReference type="InterPro" id="IPR008318">
    <property type="entry name" value="UCP030820"/>
</dbReference>
<dbReference type="Proteomes" id="UP001148313">
    <property type="component" value="Unassembled WGS sequence"/>
</dbReference>
<proteinExistence type="predicted"/>
<dbReference type="EMBL" id="JAPJZH010000011">
    <property type="protein sequence ID" value="MDA4847151.1"/>
    <property type="molecule type" value="Genomic_DNA"/>
</dbReference>
<accession>A0ABT4VR55</accession>
<name>A0ABT4VR55_9HYPH</name>
<gene>
    <name evidence="1" type="ORF">OOZ53_17460</name>
</gene>
<reference evidence="1" key="1">
    <citation type="submission" date="2022-11" db="EMBL/GenBank/DDBJ databases">
        <title>Hoeflea poritis sp. nov., isolated from scleractinian coral Porites lutea.</title>
        <authorList>
            <person name="Zhang G."/>
            <person name="Wei Q."/>
            <person name="Cai L."/>
        </authorList>
    </citation>
    <scope>NUCLEOTIDE SEQUENCE</scope>
    <source>
        <strain evidence="1">E7-10</strain>
    </source>
</reference>
<dbReference type="Pfam" id="PF06073">
    <property type="entry name" value="DUF934"/>
    <property type="match status" value="1"/>
</dbReference>
<comment type="caution">
    <text evidence="1">The sequence shown here is derived from an EMBL/GenBank/DDBJ whole genome shotgun (WGS) entry which is preliminary data.</text>
</comment>
<dbReference type="RefSeq" id="WP_271090958.1">
    <property type="nucleotide sequence ID" value="NZ_JAPJZH010000011.1"/>
</dbReference>
<dbReference type="PIRSF" id="PIRSF030820">
    <property type="entry name" value="UCP030820"/>
    <property type="match status" value="1"/>
</dbReference>
<evidence type="ECO:0000313" key="1">
    <source>
        <dbReference type="EMBL" id="MDA4847151.1"/>
    </source>
</evidence>
<evidence type="ECO:0000313" key="2">
    <source>
        <dbReference type="Proteomes" id="UP001148313"/>
    </source>
</evidence>
<organism evidence="1 2">
    <name type="scientific">Hoeflea poritis</name>
    <dbReference type="NCBI Taxonomy" id="2993659"/>
    <lineage>
        <taxon>Bacteria</taxon>
        <taxon>Pseudomonadati</taxon>
        <taxon>Pseudomonadota</taxon>
        <taxon>Alphaproteobacteria</taxon>
        <taxon>Hyphomicrobiales</taxon>
        <taxon>Rhizobiaceae</taxon>
        <taxon>Hoeflea</taxon>
    </lineage>
</organism>
<protein>
    <submittedName>
        <fullName evidence="1">DUF934 domain-containing protein</fullName>
    </submittedName>
</protein>
<sequence length="176" mass="19040">MSETRLWKSDGFASDDAWRIAGEEEAIDAIGANARLLVTLQRYLDLPDEQRQPENVGVIVGPADDVRALEPYLGKLALIAVTFPAFSDGRAYSQASLLRSRLGYSGELRATGDVLIDQIPLMQRCGIDSFSVSNATAIKRLTEGRLPAIDSYYQPAAVPARASGSYSWRHVGAAPG</sequence>